<gene>
    <name evidence="2" type="ORF">B0H17DRAFT_1197252</name>
</gene>
<comment type="caution">
    <text evidence="2">The sequence shown here is derived from an EMBL/GenBank/DDBJ whole genome shotgun (WGS) entry which is preliminary data.</text>
</comment>
<protein>
    <submittedName>
        <fullName evidence="2">Uncharacterized protein</fullName>
    </submittedName>
</protein>
<dbReference type="Proteomes" id="UP001221757">
    <property type="component" value="Unassembled WGS sequence"/>
</dbReference>
<dbReference type="EMBL" id="JARKIE010000029">
    <property type="protein sequence ID" value="KAJ7697586.1"/>
    <property type="molecule type" value="Genomic_DNA"/>
</dbReference>
<accession>A0AAD7DRM5</accession>
<reference evidence="2" key="1">
    <citation type="submission" date="2023-03" db="EMBL/GenBank/DDBJ databases">
        <title>Massive genome expansion in bonnet fungi (Mycena s.s.) driven by repeated elements and novel gene families across ecological guilds.</title>
        <authorList>
            <consortium name="Lawrence Berkeley National Laboratory"/>
            <person name="Harder C.B."/>
            <person name="Miyauchi S."/>
            <person name="Viragh M."/>
            <person name="Kuo A."/>
            <person name="Thoen E."/>
            <person name="Andreopoulos B."/>
            <person name="Lu D."/>
            <person name="Skrede I."/>
            <person name="Drula E."/>
            <person name="Henrissat B."/>
            <person name="Morin E."/>
            <person name="Kohler A."/>
            <person name="Barry K."/>
            <person name="LaButti K."/>
            <person name="Morin E."/>
            <person name="Salamov A."/>
            <person name="Lipzen A."/>
            <person name="Mereny Z."/>
            <person name="Hegedus B."/>
            <person name="Baldrian P."/>
            <person name="Stursova M."/>
            <person name="Weitz H."/>
            <person name="Taylor A."/>
            <person name="Grigoriev I.V."/>
            <person name="Nagy L.G."/>
            <person name="Martin F."/>
            <person name="Kauserud H."/>
        </authorList>
    </citation>
    <scope>NUCLEOTIDE SEQUENCE</scope>
    <source>
        <strain evidence="2">CBHHK067</strain>
    </source>
</reference>
<feature type="signal peptide" evidence="1">
    <location>
        <begin position="1"/>
        <end position="20"/>
    </location>
</feature>
<keyword evidence="1" id="KW-0732">Signal</keyword>
<evidence type="ECO:0000313" key="3">
    <source>
        <dbReference type="Proteomes" id="UP001221757"/>
    </source>
</evidence>
<organism evidence="2 3">
    <name type="scientific">Mycena rosella</name>
    <name type="common">Pink bonnet</name>
    <name type="synonym">Agaricus rosellus</name>
    <dbReference type="NCBI Taxonomy" id="1033263"/>
    <lineage>
        <taxon>Eukaryota</taxon>
        <taxon>Fungi</taxon>
        <taxon>Dikarya</taxon>
        <taxon>Basidiomycota</taxon>
        <taxon>Agaricomycotina</taxon>
        <taxon>Agaricomycetes</taxon>
        <taxon>Agaricomycetidae</taxon>
        <taxon>Agaricales</taxon>
        <taxon>Marasmiineae</taxon>
        <taxon>Mycenaceae</taxon>
        <taxon>Mycena</taxon>
    </lineage>
</organism>
<evidence type="ECO:0000313" key="2">
    <source>
        <dbReference type="EMBL" id="KAJ7697586.1"/>
    </source>
</evidence>
<proteinExistence type="predicted"/>
<sequence length="196" mass="20467">MHHPMARFLLCVGFASMVHGQTLQLVSPIQTGSVTALASDTPLSISELGVGADGMTTYVEVGAETLAVEISGTVTRTLLSTPLSFTATFVEDASRWRIGTTGRGLFESCTFGADGNGACVNEFVDSGGASTLTSTYSGPVLPWYTLNAAASPRHIPDSGVEHDGPSMPSNAAAETQKGWDIWMATIVLSVLLRDAV</sequence>
<feature type="chain" id="PRO_5042094356" evidence="1">
    <location>
        <begin position="21"/>
        <end position="196"/>
    </location>
</feature>
<keyword evidence="3" id="KW-1185">Reference proteome</keyword>
<name>A0AAD7DRM5_MYCRO</name>
<dbReference type="AlphaFoldDB" id="A0AAD7DRM5"/>
<evidence type="ECO:0000256" key="1">
    <source>
        <dbReference type="SAM" id="SignalP"/>
    </source>
</evidence>